<keyword evidence="3" id="KW-1185">Reference proteome</keyword>
<evidence type="ECO:0000313" key="3">
    <source>
        <dbReference type="Proteomes" id="UP000292958"/>
    </source>
</evidence>
<proteinExistence type="predicted"/>
<reference evidence="2 3" key="1">
    <citation type="submission" date="2019-02" db="EMBL/GenBank/DDBJ databases">
        <title>Genomic Encyclopedia of Archaeal and Bacterial Type Strains, Phase II (KMG-II): from individual species to whole genera.</title>
        <authorList>
            <person name="Goeker M."/>
        </authorList>
    </citation>
    <scope>NUCLEOTIDE SEQUENCE [LARGE SCALE GENOMIC DNA]</scope>
    <source>
        <strain evidence="2 3">DSM 18101</strain>
    </source>
</reference>
<dbReference type="RefSeq" id="WP_130424380.1">
    <property type="nucleotide sequence ID" value="NZ_SHKW01000003.1"/>
</dbReference>
<dbReference type="EMBL" id="SHKW01000003">
    <property type="protein sequence ID" value="RZU35172.1"/>
    <property type="molecule type" value="Genomic_DNA"/>
</dbReference>
<dbReference type="GO" id="GO:0016887">
    <property type="term" value="F:ATP hydrolysis activity"/>
    <property type="evidence" value="ECO:0007669"/>
    <property type="project" value="InterPro"/>
</dbReference>
<dbReference type="OrthoDB" id="9808317at2"/>
<accession>A0A4Q7YD11</accession>
<comment type="caution">
    <text evidence="2">The sequence shown here is derived from an EMBL/GenBank/DDBJ whole genome shotgun (WGS) entry which is preliminary data.</text>
</comment>
<feature type="domain" description="ATPase dynein-related AAA" evidence="1">
    <location>
        <begin position="22"/>
        <end position="145"/>
    </location>
</feature>
<dbReference type="Proteomes" id="UP000292958">
    <property type="component" value="Unassembled WGS sequence"/>
</dbReference>
<protein>
    <submittedName>
        <fullName evidence="2">Dynein-related subfamily AAA family protein</fullName>
    </submittedName>
</protein>
<dbReference type="AlphaFoldDB" id="A0A4Q7YD11"/>
<dbReference type="InterPro" id="IPR027417">
    <property type="entry name" value="P-loop_NTPase"/>
</dbReference>
<sequence length="336" mass="37168">MKPSKLYEALHALIGERVPLHIWGPCGVGKSQIVGQVAADLDYNFLDVRAVQLDPVDLRGLPRIASDQTEWVPPKFLPTSGKGILFLDELTAAPQMTQAGCYQLVLDRKFGEYVLPEGWVVIAAGNPASERGVHFAMPRPLRNRFVHLELEPDLDDWCKWAVKARMRPEIIAFLRFKPDLLHAADTTADANAWPTPRSWEMASNVLCGVAKRRNAVLLSGTSEFEAQLLDGTVGEGAASELIGFLRQFRQLPSIDEILLNPATARVPTETSAQIAVATALGRVMTDNSLGRGLTYLDRMPTEMRVMAVRDAAARDVAITHTPEFIQFGVEYREVLQ</sequence>
<dbReference type="InterPro" id="IPR011704">
    <property type="entry name" value="ATPase_dyneun-rel_AAA"/>
</dbReference>
<dbReference type="Pfam" id="PF07728">
    <property type="entry name" value="AAA_5"/>
    <property type="match status" value="1"/>
</dbReference>
<gene>
    <name evidence="2" type="ORF">BDD14_5928</name>
</gene>
<dbReference type="SUPFAM" id="SSF52540">
    <property type="entry name" value="P-loop containing nucleoside triphosphate hydrolases"/>
    <property type="match status" value="1"/>
</dbReference>
<organism evidence="2 3">
    <name type="scientific">Edaphobacter modestus</name>
    <dbReference type="NCBI Taxonomy" id="388466"/>
    <lineage>
        <taxon>Bacteria</taxon>
        <taxon>Pseudomonadati</taxon>
        <taxon>Acidobacteriota</taxon>
        <taxon>Terriglobia</taxon>
        <taxon>Terriglobales</taxon>
        <taxon>Acidobacteriaceae</taxon>
        <taxon>Edaphobacter</taxon>
    </lineage>
</organism>
<dbReference type="Gene3D" id="3.40.50.300">
    <property type="entry name" value="P-loop containing nucleotide triphosphate hydrolases"/>
    <property type="match status" value="1"/>
</dbReference>
<evidence type="ECO:0000259" key="1">
    <source>
        <dbReference type="Pfam" id="PF07728"/>
    </source>
</evidence>
<name>A0A4Q7YD11_9BACT</name>
<evidence type="ECO:0000313" key="2">
    <source>
        <dbReference type="EMBL" id="RZU35172.1"/>
    </source>
</evidence>
<dbReference type="GO" id="GO:0005524">
    <property type="term" value="F:ATP binding"/>
    <property type="evidence" value="ECO:0007669"/>
    <property type="project" value="InterPro"/>
</dbReference>